<gene>
    <name evidence="2" type="ORF">EIP91_000326</name>
</gene>
<dbReference type="Pfam" id="PF00856">
    <property type="entry name" value="SET"/>
    <property type="match status" value="1"/>
</dbReference>
<dbReference type="InterPro" id="IPR001214">
    <property type="entry name" value="SET_dom"/>
</dbReference>
<protein>
    <recommendedName>
        <fullName evidence="1">SET domain-containing protein</fullName>
    </recommendedName>
</protein>
<evidence type="ECO:0000313" key="2">
    <source>
        <dbReference type="EMBL" id="TCD67249.1"/>
    </source>
</evidence>
<dbReference type="CDD" id="cd20071">
    <property type="entry name" value="SET_SMYD"/>
    <property type="match status" value="1"/>
</dbReference>
<comment type="caution">
    <text evidence="2">The sequence shown here is derived from an EMBL/GenBank/DDBJ whole genome shotgun (WGS) entry which is preliminary data.</text>
</comment>
<dbReference type="EMBL" id="RWJN01000104">
    <property type="protein sequence ID" value="TCD67249.1"/>
    <property type="molecule type" value="Genomic_DNA"/>
</dbReference>
<dbReference type="Proteomes" id="UP000292702">
    <property type="component" value="Unassembled WGS sequence"/>
</dbReference>
<dbReference type="InterPro" id="IPR046341">
    <property type="entry name" value="SET_dom_sf"/>
</dbReference>
<name>A0A4R0RPI9_9APHY</name>
<dbReference type="InterPro" id="IPR053185">
    <property type="entry name" value="SET_domain_protein"/>
</dbReference>
<dbReference type="OrthoDB" id="265717at2759"/>
<dbReference type="PANTHER" id="PTHR47332:SF4">
    <property type="entry name" value="SET DOMAIN-CONTAINING PROTEIN 5"/>
    <property type="match status" value="1"/>
</dbReference>
<dbReference type="STRING" id="92696.A0A4R0RPI9"/>
<evidence type="ECO:0000259" key="1">
    <source>
        <dbReference type="PROSITE" id="PS50280"/>
    </source>
</evidence>
<dbReference type="PANTHER" id="PTHR47332">
    <property type="entry name" value="SET DOMAIN-CONTAINING PROTEIN 5"/>
    <property type="match status" value="1"/>
</dbReference>
<dbReference type="Gene3D" id="2.170.270.10">
    <property type="entry name" value="SET domain"/>
    <property type="match status" value="1"/>
</dbReference>
<accession>A0A4R0RPI9</accession>
<keyword evidence="3" id="KW-1185">Reference proteome</keyword>
<organism evidence="2 3">
    <name type="scientific">Steccherinum ochraceum</name>
    <dbReference type="NCBI Taxonomy" id="92696"/>
    <lineage>
        <taxon>Eukaryota</taxon>
        <taxon>Fungi</taxon>
        <taxon>Dikarya</taxon>
        <taxon>Basidiomycota</taxon>
        <taxon>Agaricomycotina</taxon>
        <taxon>Agaricomycetes</taxon>
        <taxon>Polyporales</taxon>
        <taxon>Steccherinaceae</taxon>
        <taxon>Steccherinum</taxon>
    </lineage>
</organism>
<dbReference type="PROSITE" id="PS50280">
    <property type="entry name" value="SET"/>
    <property type="match status" value="1"/>
</dbReference>
<reference evidence="2 3" key="1">
    <citation type="submission" date="2018-11" db="EMBL/GenBank/DDBJ databases">
        <title>Genome assembly of Steccherinum ochraceum LE-BIN_3174, the white-rot fungus of the Steccherinaceae family (The Residual Polyporoid clade, Polyporales, Basidiomycota).</title>
        <authorList>
            <person name="Fedorova T.V."/>
            <person name="Glazunova O.A."/>
            <person name="Landesman E.O."/>
            <person name="Moiseenko K.V."/>
            <person name="Psurtseva N.V."/>
            <person name="Savinova O.S."/>
            <person name="Shakhova N.V."/>
            <person name="Tyazhelova T.V."/>
            <person name="Vasina D.V."/>
        </authorList>
    </citation>
    <scope>NUCLEOTIDE SEQUENCE [LARGE SCALE GENOMIC DNA]</scope>
    <source>
        <strain evidence="2 3">LE-BIN_3174</strain>
    </source>
</reference>
<feature type="domain" description="SET" evidence="1">
    <location>
        <begin position="115"/>
        <end position="288"/>
    </location>
</feature>
<dbReference type="SUPFAM" id="SSF82199">
    <property type="entry name" value="SET domain"/>
    <property type="match status" value="1"/>
</dbReference>
<dbReference type="AlphaFoldDB" id="A0A4R0RPI9"/>
<sequence length="454" mass="49246">MSRTTHDAIREALRGVPGGAAGTRIEVTIDPNVKRAPFGVVTDRGLPAGLPPHTPNQPQYDARSTEFSDDEIIVTRLPPGEEDANSTMCMVSGRLARKVVKATSGHAPVPQPIPATFCIREAPGKGLGMFATRDILAGELIVAERPLLVTPAGIPARRTLPEHLTQAQVSQVLLADAEREYEVLLEKTAPALRDAFMALVDSHRFDGSGPISGRIRTNGFGADDMTDPEKPGYAMGANAYSLVCDNLSRMNHNCAPNAPRYFHVSTFSMQVRAIRAIKNGEEITTAYCETLVPFVARKAELARYDVKCTCSLCINPSQSDPLLAYCKKVRDRTPRASGNCDRGWYTDFSVPESTAVKSLLADLAAIVKVGQEFESSYVFTLFQLMKTYAARGDVTNARAYAKQYAVWHLAVHGKEVDDKQVESAFGMVAVAEVVLRMKGKMKGKMAGGKANAAK</sequence>
<proteinExistence type="predicted"/>
<evidence type="ECO:0000313" key="3">
    <source>
        <dbReference type="Proteomes" id="UP000292702"/>
    </source>
</evidence>
<dbReference type="SMART" id="SM00317">
    <property type="entry name" value="SET"/>
    <property type="match status" value="1"/>
</dbReference>